<evidence type="ECO:0000313" key="2">
    <source>
        <dbReference type="EMBL" id="GEU35885.1"/>
    </source>
</evidence>
<dbReference type="InterPro" id="IPR056924">
    <property type="entry name" value="SH3_Tf2-1"/>
</dbReference>
<protein>
    <submittedName>
        <fullName evidence="2">Reverse transcriptase domain-containing protein</fullName>
    </submittedName>
</protein>
<comment type="caution">
    <text evidence="2">The sequence shown here is derived from an EMBL/GenBank/DDBJ whole genome shotgun (WGS) entry which is preliminary data.</text>
</comment>
<feature type="domain" description="Tf2-1-like SH3-like" evidence="1">
    <location>
        <begin position="649"/>
        <end position="712"/>
    </location>
</feature>
<proteinExistence type="predicted"/>
<feature type="domain" description="Tf2-1-like SH3-like" evidence="1">
    <location>
        <begin position="238"/>
        <end position="270"/>
    </location>
</feature>
<dbReference type="Pfam" id="PF24626">
    <property type="entry name" value="SH3_Tf2-1"/>
    <property type="match status" value="2"/>
</dbReference>
<accession>A0A6L2JJ10</accession>
<gene>
    <name evidence="2" type="ORF">Tci_007863</name>
</gene>
<dbReference type="AlphaFoldDB" id="A0A6L2JJ10"/>
<dbReference type="PANTHER" id="PTHR46148:SF59">
    <property type="entry name" value="NUCLEOTIDYLTRANSFERASE, RIBONUCLEASE H"/>
    <property type="match status" value="1"/>
</dbReference>
<dbReference type="EMBL" id="BKCJ010000743">
    <property type="protein sequence ID" value="GEU35885.1"/>
    <property type="molecule type" value="Genomic_DNA"/>
</dbReference>
<reference evidence="2" key="1">
    <citation type="journal article" date="2019" name="Sci. Rep.">
        <title>Draft genome of Tanacetum cinerariifolium, the natural source of mosquito coil.</title>
        <authorList>
            <person name="Yamashiro T."/>
            <person name="Shiraishi A."/>
            <person name="Satake H."/>
            <person name="Nakayama K."/>
        </authorList>
    </citation>
    <scope>NUCLEOTIDE SEQUENCE</scope>
</reference>
<keyword evidence="2" id="KW-0808">Transferase</keyword>
<organism evidence="2">
    <name type="scientific">Tanacetum cinerariifolium</name>
    <name type="common">Dalmatian daisy</name>
    <name type="synonym">Chrysanthemum cinerariifolium</name>
    <dbReference type="NCBI Taxonomy" id="118510"/>
    <lineage>
        <taxon>Eukaryota</taxon>
        <taxon>Viridiplantae</taxon>
        <taxon>Streptophyta</taxon>
        <taxon>Embryophyta</taxon>
        <taxon>Tracheophyta</taxon>
        <taxon>Spermatophyta</taxon>
        <taxon>Magnoliopsida</taxon>
        <taxon>eudicotyledons</taxon>
        <taxon>Gunneridae</taxon>
        <taxon>Pentapetalae</taxon>
        <taxon>asterids</taxon>
        <taxon>campanulids</taxon>
        <taxon>Asterales</taxon>
        <taxon>Asteraceae</taxon>
        <taxon>Asteroideae</taxon>
        <taxon>Anthemideae</taxon>
        <taxon>Anthemidinae</taxon>
        <taxon>Tanacetum</taxon>
    </lineage>
</organism>
<dbReference type="PANTHER" id="PTHR46148">
    <property type="entry name" value="CHROMO DOMAIN-CONTAINING PROTEIN"/>
    <property type="match status" value="1"/>
</dbReference>
<sequence length="779" mass="89848">MSSSDIPFYSLSEGVKFSIPLVIQSDTEIEMNAEVPAVIPEISPKVEVIAVTFACWLVEARRWSFTRDSIDTWRHQEGEPKYEMEEGPLAQIHLITERIESDEPEIETLCTRAMWEEAHVAILRGLLRIVRIRTSDLEFRVEEAEFKLKTMPTTQSRLISVEIDQIVAQRVTDAIEAIVVYETKIRVARDSMNQVNVARVYTAGSNEKKAYAGNLPYCNKGFYSVHVSTDILRAYSWVVSIIGTVAYRLELPKQLRRVHSTFHMSNLKKCLSDETLVIPLDEIQIDNKLNFVEEPVKILNREAKRLKQSRIPIIKCDTMSSSNIPFYSLSKGVEFLIPLVILSDTEIEMNVEVPAVIPEISPKVERKVLLARIESDEQEIETLCTRAMWEEAHVAILRGLLRIIGVRTSDLEFRVEEAEFRLKQCERGWIQDGVRIRILEEHLAQRVTDAIEAIVVYETKIRVARDSMNQVNVARVYTAGSNEKKAYAGNLPYCNKGFYSVHVSTDILRAYSWVVSIIGSGIYSKINLGSSYHQLKVREEYISKTTLRTRYGYYKSHDYADWFDYTISIHEPRESVNAMSKKEKVKSLSVRSLVMTINPNLPTQIRDAQVETLQEENVKNELRHNWEIVIVRRNYAKMRRKPLEYQVADKVMLKVSPWKGLICFSKREKLNPRYIEHFKILAKVRTVAYQLELPEQLRRVHSTFHMSNLKKCLSDEELVIPLDGIQIDNKLNFVEEPVKILNREAKCLKQSCIPIIKSEQQQEEEAERCATKTISTGNV</sequence>
<dbReference type="GO" id="GO:0003964">
    <property type="term" value="F:RNA-directed DNA polymerase activity"/>
    <property type="evidence" value="ECO:0007669"/>
    <property type="project" value="UniProtKB-KW"/>
</dbReference>
<keyword evidence="2" id="KW-0548">Nucleotidyltransferase</keyword>
<name>A0A6L2JJ10_TANCI</name>
<keyword evidence="2" id="KW-0695">RNA-directed DNA polymerase</keyword>
<evidence type="ECO:0000259" key="1">
    <source>
        <dbReference type="Pfam" id="PF24626"/>
    </source>
</evidence>